<name>A0A2V4E1W9_9GAMM</name>
<evidence type="ECO:0000313" key="3">
    <source>
        <dbReference type="Proteomes" id="UP000247932"/>
    </source>
</evidence>
<comment type="caution">
    <text evidence="2">The sequence shown here is derived from an EMBL/GenBank/DDBJ whole genome shotgun (WGS) entry which is preliminary data.</text>
</comment>
<sequence>MVFNNSRVVIFLEPNQLRYQIIEAKTRKEESHNKNFIDIAYQDLADIDRFIENLKQQVPRLTAIELKLSDNLVRYQKIAYPDIELTATELVTYVQASLYKLFQQSDNLLFFDFVSLLSSPKALMVAVCERDIVNYWLDLSRKYGLTLLFVGSHFENNSFNFLPWRAQKAKQHQFQILIFVVSLIGMMTCYFIYLLINAQSDFDHYSQQLSEQQALQQELTLKLAGYIPNPSPSQKQIEQSLQLFSDKLPATIWLNLYSYEPPKIKITGGSINYVDIINFNQLLSANHAVKKSQVKNIENSHESLLFQMDIELNE</sequence>
<dbReference type="EMBL" id="QGLR01000009">
    <property type="protein sequence ID" value="PXZ07192.1"/>
    <property type="molecule type" value="Genomic_DNA"/>
</dbReference>
<organism evidence="2 3">
    <name type="scientific">Gilliamella apicola</name>
    <dbReference type="NCBI Taxonomy" id="1196095"/>
    <lineage>
        <taxon>Bacteria</taxon>
        <taxon>Pseudomonadati</taxon>
        <taxon>Pseudomonadota</taxon>
        <taxon>Gammaproteobacteria</taxon>
        <taxon>Orbales</taxon>
        <taxon>Orbaceae</taxon>
        <taxon>Gilliamella</taxon>
    </lineage>
</organism>
<reference evidence="2 3" key="1">
    <citation type="submission" date="2018-05" db="EMBL/GenBank/DDBJ databases">
        <title>Reference genomes for bee gut microbiota database.</title>
        <authorList>
            <person name="Ellegaard K.M."/>
        </authorList>
    </citation>
    <scope>NUCLEOTIDE SEQUENCE [LARGE SCALE GENOMIC DNA]</scope>
    <source>
        <strain evidence="2 3">ESL0182</strain>
    </source>
</reference>
<protein>
    <submittedName>
        <fullName evidence="2">Uncharacterized protein</fullName>
    </submittedName>
</protein>
<dbReference type="Proteomes" id="UP000247932">
    <property type="component" value="Unassembled WGS sequence"/>
</dbReference>
<dbReference type="Pfam" id="PF05137">
    <property type="entry name" value="PilN"/>
    <property type="match status" value="1"/>
</dbReference>
<dbReference type="InterPro" id="IPR007813">
    <property type="entry name" value="PilN"/>
</dbReference>
<keyword evidence="1" id="KW-1133">Transmembrane helix</keyword>
<keyword evidence="1" id="KW-0812">Transmembrane</keyword>
<evidence type="ECO:0000313" key="2">
    <source>
        <dbReference type="EMBL" id="PXZ07192.1"/>
    </source>
</evidence>
<gene>
    <name evidence="2" type="ORF">DKK70_04880</name>
</gene>
<accession>A0A2V4E1W9</accession>
<keyword evidence="3" id="KW-1185">Reference proteome</keyword>
<feature type="transmembrane region" description="Helical" evidence="1">
    <location>
        <begin position="174"/>
        <end position="196"/>
    </location>
</feature>
<proteinExistence type="predicted"/>
<keyword evidence="1" id="KW-0472">Membrane</keyword>
<evidence type="ECO:0000256" key="1">
    <source>
        <dbReference type="SAM" id="Phobius"/>
    </source>
</evidence>
<dbReference type="AlphaFoldDB" id="A0A2V4E1W9"/>